<dbReference type="Proteomes" id="UP001595075">
    <property type="component" value="Unassembled WGS sequence"/>
</dbReference>
<feature type="signal peptide" evidence="1">
    <location>
        <begin position="1"/>
        <end position="19"/>
    </location>
</feature>
<sequence length="143" mass="15325">MRTSATLLTFTTLLTTILALPTPDTPAVNPISWRVTNFSEGCSPGGCVYQFNIASPNTPSSLGEPAFNTVCHGTNVANKMQPCDNPAITVNELPGSGKFTLVVEHQWTNEKGVTYTVRGNHTEEIGGYPKGFEVPELEVSAIL</sequence>
<evidence type="ECO:0000313" key="3">
    <source>
        <dbReference type="Proteomes" id="UP001595075"/>
    </source>
</evidence>
<evidence type="ECO:0000256" key="1">
    <source>
        <dbReference type="SAM" id="SignalP"/>
    </source>
</evidence>
<gene>
    <name evidence="2" type="ORF">VTL71DRAFT_1879</name>
</gene>
<name>A0ABR4CC25_9HELO</name>
<comment type="caution">
    <text evidence="2">The sequence shown here is derived from an EMBL/GenBank/DDBJ whole genome shotgun (WGS) entry which is preliminary data.</text>
</comment>
<keyword evidence="1" id="KW-0732">Signal</keyword>
<feature type="chain" id="PRO_5045399068" evidence="1">
    <location>
        <begin position="20"/>
        <end position="143"/>
    </location>
</feature>
<dbReference type="EMBL" id="JAZHXI010000010">
    <property type="protein sequence ID" value="KAL2067454.1"/>
    <property type="molecule type" value="Genomic_DNA"/>
</dbReference>
<proteinExistence type="predicted"/>
<keyword evidence="3" id="KW-1185">Reference proteome</keyword>
<reference evidence="2 3" key="1">
    <citation type="journal article" date="2024" name="Commun. Biol.">
        <title>Comparative genomic analysis of thermophilic fungi reveals convergent evolutionary adaptations and gene losses.</title>
        <authorList>
            <person name="Steindorff A.S."/>
            <person name="Aguilar-Pontes M.V."/>
            <person name="Robinson A.J."/>
            <person name="Andreopoulos B."/>
            <person name="LaButti K."/>
            <person name="Kuo A."/>
            <person name="Mondo S."/>
            <person name="Riley R."/>
            <person name="Otillar R."/>
            <person name="Haridas S."/>
            <person name="Lipzen A."/>
            <person name="Grimwood J."/>
            <person name="Schmutz J."/>
            <person name="Clum A."/>
            <person name="Reid I.D."/>
            <person name="Moisan M.C."/>
            <person name="Butler G."/>
            <person name="Nguyen T.T.M."/>
            <person name="Dewar K."/>
            <person name="Conant G."/>
            <person name="Drula E."/>
            <person name="Henrissat B."/>
            <person name="Hansel C."/>
            <person name="Singer S."/>
            <person name="Hutchinson M.I."/>
            <person name="de Vries R.P."/>
            <person name="Natvig D.O."/>
            <person name="Powell A.J."/>
            <person name="Tsang A."/>
            <person name="Grigoriev I.V."/>
        </authorList>
    </citation>
    <scope>NUCLEOTIDE SEQUENCE [LARGE SCALE GENOMIC DNA]</scope>
    <source>
        <strain evidence="2 3">CBS 494.80</strain>
    </source>
</reference>
<protein>
    <submittedName>
        <fullName evidence="2">Uncharacterized protein</fullName>
    </submittedName>
</protein>
<accession>A0ABR4CC25</accession>
<organism evidence="2 3">
    <name type="scientific">Oculimacula yallundae</name>
    <dbReference type="NCBI Taxonomy" id="86028"/>
    <lineage>
        <taxon>Eukaryota</taxon>
        <taxon>Fungi</taxon>
        <taxon>Dikarya</taxon>
        <taxon>Ascomycota</taxon>
        <taxon>Pezizomycotina</taxon>
        <taxon>Leotiomycetes</taxon>
        <taxon>Helotiales</taxon>
        <taxon>Ploettnerulaceae</taxon>
        <taxon>Oculimacula</taxon>
    </lineage>
</organism>
<evidence type="ECO:0000313" key="2">
    <source>
        <dbReference type="EMBL" id="KAL2067454.1"/>
    </source>
</evidence>